<dbReference type="SMART" id="SM00450">
    <property type="entry name" value="RHOD"/>
    <property type="match status" value="1"/>
</dbReference>
<protein>
    <recommendedName>
        <fullName evidence="1">Rhodanese domain-containing protein</fullName>
    </recommendedName>
</protein>
<evidence type="ECO:0000313" key="2">
    <source>
        <dbReference type="EMBL" id="AWB66705.1"/>
    </source>
</evidence>
<feature type="domain" description="Rhodanese" evidence="1">
    <location>
        <begin position="28"/>
        <end position="117"/>
    </location>
</feature>
<dbReference type="PANTHER" id="PTHR44086:SF10">
    <property type="entry name" value="THIOSULFATE SULFURTRANSFERASE_RHODANESE-LIKE DOMAIN-CONTAINING PROTEIN 3"/>
    <property type="match status" value="1"/>
</dbReference>
<dbReference type="PROSITE" id="PS50206">
    <property type="entry name" value="RHODANESE_3"/>
    <property type="match status" value="1"/>
</dbReference>
<evidence type="ECO:0000313" key="3">
    <source>
        <dbReference type="Proteomes" id="UP000244441"/>
    </source>
</evidence>
<name>A0A2S0VR57_9ALTE</name>
<dbReference type="InterPro" id="IPR001763">
    <property type="entry name" value="Rhodanese-like_dom"/>
</dbReference>
<dbReference type="GO" id="GO:0004792">
    <property type="term" value="F:thiosulfate-cyanide sulfurtransferase activity"/>
    <property type="evidence" value="ECO:0007669"/>
    <property type="project" value="TreeGrafter"/>
</dbReference>
<proteinExistence type="predicted"/>
<gene>
    <name evidence="2" type="ORF">C2869_09795</name>
</gene>
<dbReference type="RefSeq" id="WP_108602762.1">
    <property type="nucleotide sequence ID" value="NZ_CP026604.1"/>
</dbReference>
<evidence type="ECO:0000259" key="1">
    <source>
        <dbReference type="PROSITE" id="PS50206"/>
    </source>
</evidence>
<dbReference type="PANTHER" id="PTHR44086">
    <property type="entry name" value="THIOSULFATE SULFURTRANSFERASE RDL2, MITOCHONDRIAL-RELATED"/>
    <property type="match status" value="1"/>
</dbReference>
<dbReference type="InterPro" id="IPR036873">
    <property type="entry name" value="Rhodanese-like_dom_sf"/>
</dbReference>
<keyword evidence="3" id="KW-1185">Reference proteome</keyword>
<reference evidence="2 3" key="1">
    <citation type="submission" date="2018-01" db="EMBL/GenBank/DDBJ databases">
        <title>Genome sequence of a Cantenovulum-like bacteria.</title>
        <authorList>
            <person name="Tan W.R."/>
            <person name="Lau N.-S."/>
            <person name="Go F."/>
            <person name="Amirul A.-A.A."/>
        </authorList>
    </citation>
    <scope>NUCLEOTIDE SEQUENCE [LARGE SCALE GENOMIC DNA]</scope>
    <source>
        <strain evidence="2 3">CCB-QB4</strain>
    </source>
</reference>
<dbReference type="Gene3D" id="3.40.250.10">
    <property type="entry name" value="Rhodanese-like domain"/>
    <property type="match status" value="1"/>
</dbReference>
<dbReference type="SUPFAM" id="SSF52821">
    <property type="entry name" value="Rhodanese/Cell cycle control phosphatase"/>
    <property type="match status" value="1"/>
</dbReference>
<dbReference type="OrthoDB" id="9791096at2"/>
<sequence>MLTIEDLIASARPNTTNVDRQTFTELISKGQGILIDIREPNEFSVGTIEGARNIPRGVLESQILLQPEIKTASTPECLPLLIFCRSGARGVLAADTLQTMGFKNVVNLAGGILDWQK</sequence>
<dbReference type="Proteomes" id="UP000244441">
    <property type="component" value="Chromosome"/>
</dbReference>
<dbReference type="CDD" id="cd00158">
    <property type="entry name" value="RHOD"/>
    <property type="match status" value="1"/>
</dbReference>
<dbReference type="Pfam" id="PF00581">
    <property type="entry name" value="Rhodanese"/>
    <property type="match status" value="1"/>
</dbReference>
<organism evidence="2 3">
    <name type="scientific">Saccharobesus litoralis</name>
    <dbReference type="NCBI Taxonomy" id="2172099"/>
    <lineage>
        <taxon>Bacteria</taxon>
        <taxon>Pseudomonadati</taxon>
        <taxon>Pseudomonadota</taxon>
        <taxon>Gammaproteobacteria</taxon>
        <taxon>Alteromonadales</taxon>
        <taxon>Alteromonadaceae</taxon>
        <taxon>Saccharobesus</taxon>
    </lineage>
</organism>
<dbReference type="EMBL" id="CP026604">
    <property type="protein sequence ID" value="AWB66705.1"/>
    <property type="molecule type" value="Genomic_DNA"/>
</dbReference>
<dbReference type="KEGG" id="cate:C2869_09795"/>
<dbReference type="AlphaFoldDB" id="A0A2S0VR57"/>
<accession>A0A2S0VR57</accession>